<dbReference type="Proteomes" id="UP000231638">
    <property type="component" value="Unassembled WGS sequence"/>
</dbReference>
<gene>
    <name evidence="6" type="ORF">CFH80_03890</name>
</gene>
<evidence type="ECO:0000259" key="5">
    <source>
        <dbReference type="PROSITE" id="PS51186"/>
    </source>
</evidence>
<dbReference type="PANTHER" id="PTHR43072:SF23">
    <property type="entry name" value="UPF0039 PROTEIN C11D3.02C"/>
    <property type="match status" value="1"/>
</dbReference>
<keyword evidence="1 6" id="KW-0808">Transferase</keyword>
<evidence type="ECO:0000313" key="7">
    <source>
        <dbReference type="Proteomes" id="UP000231638"/>
    </source>
</evidence>
<dbReference type="InterPro" id="IPR000182">
    <property type="entry name" value="GNAT_dom"/>
</dbReference>
<comment type="catalytic activity">
    <reaction evidence="3">
        <text>L-methionine sulfoximine + acetyl-CoA = N-acetyl-L-methionine sulfoximine + CoA + H(+)</text>
        <dbReference type="Rhea" id="RHEA:47660"/>
        <dbReference type="ChEBI" id="CHEBI:15378"/>
        <dbReference type="ChEBI" id="CHEBI:57287"/>
        <dbReference type="ChEBI" id="CHEBI:57288"/>
        <dbReference type="ChEBI" id="CHEBI:87826"/>
        <dbReference type="ChEBI" id="CHEBI:87827"/>
    </reaction>
</comment>
<feature type="domain" description="N-acetyltransferase" evidence="5">
    <location>
        <begin position="1"/>
        <end position="164"/>
    </location>
</feature>
<accession>A0A2D3WC12</accession>
<sequence length="170" mass="19354">MIRFASENDLEAILAIYNDAILNTTAVYTYHAKTLEERQLWFRKKCEEGYPLWVYEHEGNVVGYATYGSFRSSPAYKYTIEHSVYVHKEFRKHGFGKALLETIIEDANAKGYATLVAGIDAANTKSIHLHEKLGFHSAGIIHKAGYKFSQWLDLAFYELQLNGPQNPTEG</sequence>
<name>A0A2D3WC12_9BACT</name>
<evidence type="ECO:0000256" key="1">
    <source>
        <dbReference type="ARBA" id="ARBA00022679"/>
    </source>
</evidence>
<protein>
    <submittedName>
        <fullName evidence="6">N-acetyltransferase</fullName>
    </submittedName>
</protein>
<dbReference type="EMBL" id="DLUG01000104">
    <property type="protein sequence ID" value="DAB36620.1"/>
    <property type="molecule type" value="Genomic_DNA"/>
</dbReference>
<keyword evidence="2" id="KW-0012">Acyltransferase</keyword>
<comment type="catalytic activity">
    <reaction evidence="4">
        <text>L-methionine sulfone + acetyl-CoA = N-acetyl-L-methionine sulfone + CoA + H(+)</text>
        <dbReference type="Rhea" id="RHEA:47656"/>
        <dbReference type="ChEBI" id="CHEBI:15378"/>
        <dbReference type="ChEBI" id="CHEBI:57287"/>
        <dbReference type="ChEBI" id="CHEBI:57288"/>
        <dbReference type="ChEBI" id="CHEBI:87824"/>
        <dbReference type="ChEBI" id="CHEBI:87825"/>
    </reaction>
</comment>
<dbReference type="InterPro" id="IPR016181">
    <property type="entry name" value="Acyl_CoA_acyltransferase"/>
</dbReference>
<reference evidence="6 7" key="1">
    <citation type="journal article" date="2017" name="Front. Microbiol.">
        <title>Comparative Genomic Analysis of the Class Epsilonproteobacteria and Proposed Reclassification to Epsilonbacteraeota (phyl. nov.).</title>
        <authorList>
            <person name="Waite D.W."/>
            <person name="Vanwonterghem I."/>
            <person name="Rinke C."/>
            <person name="Parks D.H."/>
            <person name="Zhang Y."/>
            <person name="Takai K."/>
            <person name="Sievert S.M."/>
            <person name="Simon J."/>
            <person name="Campbell B.J."/>
            <person name="Hanson T.E."/>
            <person name="Woyke T."/>
            <person name="Klotz M.G."/>
            <person name="Hugenholtz P."/>
        </authorList>
    </citation>
    <scope>NUCLEOTIDE SEQUENCE [LARGE SCALE GENOMIC DNA]</scope>
    <source>
        <strain evidence="6">UBA11420</strain>
    </source>
</reference>
<dbReference type="SUPFAM" id="SSF55729">
    <property type="entry name" value="Acyl-CoA N-acyltransferases (Nat)"/>
    <property type="match status" value="1"/>
</dbReference>
<dbReference type="PANTHER" id="PTHR43072">
    <property type="entry name" value="N-ACETYLTRANSFERASE"/>
    <property type="match status" value="1"/>
</dbReference>
<dbReference type="Gene3D" id="3.40.630.30">
    <property type="match status" value="1"/>
</dbReference>
<organism evidence="6 7">
    <name type="scientific">Sulfurospirillum cavolei</name>
    <dbReference type="NCBI Taxonomy" id="366522"/>
    <lineage>
        <taxon>Bacteria</taxon>
        <taxon>Pseudomonadati</taxon>
        <taxon>Campylobacterota</taxon>
        <taxon>Epsilonproteobacteria</taxon>
        <taxon>Campylobacterales</taxon>
        <taxon>Sulfurospirillaceae</taxon>
        <taxon>Sulfurospirillum</taxon>
    </lineage>
</organism>
<dbReference type="AlphaFoldDB" id="A0A2D3WC12"/>
<dbReference type="Pfam" id="PF13420">
    <property type="entry name" value="Acetyltransf_4"/>
    <property type="match status" value="1"/>
</dbReference>
<evidence type="ECO:0000256" key="4">
    <source>
        <dbReference type="ARBA" id="ARBA00051334"/>
    </source>
</evidence>
<dbReference type="CDD" id="cd04301">
    <property type="entry name" value="NAT_SF"/>
    <property type="match status" value="1"/>
</dbReference>
<dbReference type="PROSITE" id="PS51186">
    <property type="entry name" value="GNAT"/>
    <property type="match status" value="1"/>
</dbReference>
<dbReference type="FunFam" id="3.40.630.30:FF:000026">
    <property type="entry name" value="Phosphinothricin acetyltransferase"/>
    <property type="match status" value="1"/>
</dbReference>
<evidence type="ECO:0000313" key="6">
    <source>
        <dbReference type="EMBL" id="DAB36620.1"/>
    </source>
</evidence>
<proteinExistence type="predicted"/>
<evidence type="ECO:0000256" key="3">
    <source>
        <dbReference type="ARBA" id="ARBA00050603"/>
    </source>
</evidence>
<dbReference type="GO" id="GO:0016747">
    <property type="term" value="F:acyltransferase activity, transferring groups other than amino-acyl groups"/>
    <property type="evidence" value="ECO:0007669"/>
    <property type="project" value="InterPro"/>
</dbReference>
<comment type="caution">
    <text evidence="6">The sequence shown here is derived from an EMBL/GenBank/DDBJ whole genome shotgun (WGS) entry which is preliminary data.</text>
</comment>
<evidence type="ECO:0000256" key="2">
    <source>
        <dbReference type="ARBA" id="ARBA00023315"/>
    </source>
</evidence>